<evidence type="ECO:0000256" key="1">
    <source>
        <dbReference type="SAM" id="Phobius"/>
    </source>
</evidence>
<evidence type="ECO:0000313" key="3">
    <source>
        <dbReference type="Proteomes" id="UP001424741"/>
    </source>
</evidence>
<reference evidence="2 3" key="1">
    <citation type="submission" date="2024-02" db="EMBL/GenBank/DDBJ databases">
        <title>Rubritalea halochordaticola NBRC 107102.</title>
        <authorList>
            <person name="Ichikawa N."/>
            <person name="Katano-Makiyama Y."/>
            <person name="Hidaka K."/>
        </authorList>
    </citation>
    <scope>NUCLEOTIDE SEQUENCE [LARGE SCALE GENOMIC DNA]</scope>
    <source>
        <strain evidence="2 3">NBRC 107102</strain>
    </source>
</reference>
<sequence length="71" mass="8085">MKWFILATLGVISFILCDIVTKLFVAPVAEPWIDTPIYDIVHRLIFSCSLLFSITFVLTLSILINRSKKAQ</sequence>
<dbReference type="Proteomes" id="UP001424741">
    <property type="component" value="Unassembled WGS sequence"/>
</dbReference>
<proteinExistence type="predicted"/>
<comment type="caution">
    <text evidence="2">The sequence shown here is derived from an EMBL/GenBank/DDBJ whole genome shotgun (WGS) entry which is preliminary data.</text>
</comment>
<dbReference type="EMBL" id="BAABRL010000016">
    <property type="protein sequence ID" value="GAA5497514.1"/>
    <property type="molecule type" value="Genomic_DNA"/>
</dbReference>
<keyword evidence="3" id="KW-1185">Reference proteome</keyword>
<keyword evidence="1" id="KW-0812">Transmembrane</keyword>
<keyword evidence="1" id="KW-1133">Transmembrane helix</keyword>
<feature type="transmembrane region" description="Helical" evidence="1">
    <location>
        <begin position="41"/>
        <end position="64"/>
    </location>
</feature>
<keyword evidence="1" id="KW-0472">Membrane</keyword>
<evidence type="ECO:0000313" key="2">
    <source>
        <dbReference type="EMBL" id="GAA5497514.1"/>
    </source>
</evidence>
<protein>
    <submittedName>
        <fullName evidence="2">Uncharacterized protein</fullName>
    </submittedName>
</protein>
<accession>A0ABP9V6I9</accession>
<organism evidence="2 3">
    <name type="scientific">Rubritalea halochordaticola</name>
    <dbReference type="NCBI Taxonomy" id="714537"/>
    <lineage>
        <taxon>Bacteria</taxon>
        <taxon>Pseudomonadati</taxon>
        <taxon>Verrucomicrobiota</taxon>
        <taxon>Verrucomicrobiia</taxon>
        <taxon>Verrucomicrobiales</taxon>
        <taxon>Rubritaleaceae</taxon>
        <taxon>Rubritalea</taxon>
    </lineage>
</organism>
<gene>
    <name evidence="2" type="ORF">Rhal01_03710</name>
</gene>
<name>A0ABP9V6I9_9BACT</name>